<name>A0A9P1DF67_9DINO</name>
<dbReference type="Gene3D" id="3.30.40.10">
    <property type="entry name" value="Zinc/RING finger domain, C3HC4 (zinc finger)"/>
    <property type="match status" value="1"/>
</dbReference>
<dbReference type="InterPro" id="IPR006357">
    <property type="entry name" value="HAD-SF_hydro_IIA"/>
</dbReference>
<dbReference type="Gene3D" id="3.40.50.1000">
    <property type="entry name" value="HAD superfamily/HAD-like"/>
    <property type="match status" value="4"/>
</dbReference>
<keyword evidence="1" id="KW-0378">Hydrolase</keyword>
<dbReference type="OrthoDB" id="413953at2759"/>
<dbReference type="InterPro" id="IPR023214">
    <property type="entry name" value="HAD_sf"/>
</dbReference>
<keyword evidence="2" id="KW-0862">Zinc</keyword>
<evidence type="ECO:0000313" key="8">
    <source>
        <dbReference type="Proteomes" id="UP001152797"/>
    </source>
</evidence>
<dbReference type="PANTHER" id="PTHR19288:SF46">
    <property type="entry name" value="HALOACID DEHALOGENASE-LIKE HYDROLASE DOMAIN-CONTAINING PROTEIN 2"/>
    <property type="match status" value="1"/>
</dbReference>
<dbReference type="SFLD" id="SFLDF00039">
    <property type="entry name" value="phosphoglycolate_phosphatase_2"/>
    <property type="match status" value="1"/>
</dbReference>
<evidence type="ECO:0000256" key="2">
    <source>
        <dbReference type="PROSITE-ProRule" id="PRU00175"/>
    </source>
</evidence>
<feature type="region of interest" description="Disordered" evidence="3">
    <location>
        <begin position="713"/>
        <end position="736"/>
    </location>
</feature>
<dbReference type="PROSITE" id="PS50089">
    <property type="entry name" value="ZF_RING_2"/>
    <property type="match status" value="1"/>
</dbReference>
<evidence type="ECO:0000259" key="4">
    <source>
        <dbReference type="PROSITE" id="PS50089"/>
    </source>
</evidence>
<feature type="compositionally biased region" description="Pro residues" evidence="3">
    <location>
        <begin position="719"/>
        <end position="728"/>
    </location>
</feature>
<feature type="region of interest" description="Disordered" evidence="3">
    <location>
        <begin position="1185"/>
        <end position="1222"/>
    </location>
</feature>
<dbReference type="SUPFAM" id="SSF56784">
    <property type="entry name" value="HAD-like"/>
    <property type="match status" value="2"/>
</dbReference>
<evidence type="ECO:0000313" key="7">
    <source>
        <dbReference type="EMBL" id="CAL4795669.1"/>
    </source>
</evidence>
<feature type="compositionally biased region" description="Basic and acidic residues" evidence="3">
    <location>
        <begin position="672"/>
        <end position="688"/>
    </location>
</feature>
<dbReference type="GO" id="GO:0016791">
    <property type="term" value="F:phosphatase activity"/>
    <property type="evidence" value="ECO:0007669"/>
    <property type="project" value="InterPro"/>
</dbReference>
<dbReference type="Pfam" id="PF17123">
    <property type="entry name" value="zf-RING_11"/>
    <property type="match status" value="1"/>
</dbReference>
<dbReference type="FunFam" id="3.40.50.1000:FF:000039">
    <property type="entry name" value="Phosphoglycolate phosphatase"/>
    <property type="match status" value="2"/>
</dbReference>
<dbReference type="InterPro" id="IPR006349">
    <property type="entry name" value="PGP_euk"/>
</dbReference>
<dbReference type="SFLD" id="SFLDG01139">
    <property type="entry name" value="C2.A:_Pyridoxal_Phosphate_Phos"/>
    <property type="match status" value="1"/>
</dbReference>
<dbReference type="EMBL" id="CAMXCT010004257">
    <property type="protein sequence ID" value="CAI4008357.1"/>
    <property type="molecule type" value="Genomic_DNA"/>
</dbReference>
<feature type="compositionally biased region" description="Basic and acidic residues" evidence="3">
    <location>
        <begin position="1088"/>
        <end position="1107"/>
    </location>
</feature>
<dbReference type="GO" id="GO:0008270">
    <property type="term" value="F:zinc ion binding"/>
    <property type="evidence" value="ECO:0007669"/>
    <property type="project" value="UniProtKB-KW"/>
</dbReference>
<dbReference type="NCBIfam" id="TIGR01452">
    <property type="entry name" value="PGP_euk"/>
    <property type="match status" value="2"/>
</dbReference>
<keyword evidence="8" id="KW-1185">Reference proteome</keyword>
<proteinExistence type="predicted"/>
<accession>A0A9P1DF67</accession>
<feature type="compositionally biased region" description="Low complexity" evidence="3">
    <location>
        <begin position="1211"/>
        <end position="1222"/>
    </location>
</feature>
<sequence length="1222" mass="133026">MATMALGSSQPAFVGGVLPEVAHRSIQTAKKPTATIAGGVSGTRQYISTRSALSLGAVAATALARRSKKVKRAACSPQGGTTVLSKAEKLQVPRFLLDNVDIFIFDCDGVIWRGDSIIPGIPQVIEKLKADGKKLFFVTNNSTKSRAGYQSKFTSLGLNVQPEEIFSSSFAAAAYLEQTKFKDTGKKVYIIGEKGISEELDLVGVPWLGGEGDKDQSPNMGSGGRVEIDHNVGAVIVGFDRHINYYKLQYAQLCLNELPGCEFIATNLDRVTHLTDAQEWAGNGTMVGAVSGCTGREPTLVGKPAPLMIDYIAQKYGITDRSRICMVGDRLDTDIAFGRNNGLKTCLTLSGVTSEDELLDKVPRKKGTEGIQPEFYVDTICDFYGIRACDFIIPGVPDVLDKLRADGKKLFFVTNNSTKSRAGYQSKFTSLGLNVQPEEIFSSSFAAAAYLEQTKFKDTGKKVYIIGEKGISEELDLVGVPWLGGEEDAGKQPDMGSGGKVDFDHDVGAVVVGFDRHISYYKLQYAQLCLNELPGCEFIATNLDRVTHLTHAQEWAGGGTMVAAVSGCTGREPTLVGKPAPLMIDYIAQKYGITDRSRICMVGDRLDTDIAFGRNNGLKTCLTLSGVTSEDELLDKVPRKKGTEGIQPEFYVAHLMFRASDIFGRRPGSVPDKPKVDPKSQDDAPKARTWDAATGQFVEEDLPPEVQEMMRGTKKARVPPAPPQPMPAPARQSGPPAAFVRPVTQVASHAQHAPVVQPVMQSVRLPPPPPPAPPPVPVSPMPPVDGGSSASPKRLRVVFSGFQMQELNGQYLEQPNQPIQGKASFWNLSGSYFIYWQSSMDRWAICDRGSCQNAKDGSVPGWAFRKDSQHFAKTSDGWMEVSGGKWQPAQVMCAVIEGSADDPPVKAEISRPGSPQLTADQYKALVRQVYAEKNPAKLPDLPGLCSKYEGRERELFEQVCDKYQASFESLVRGALSSNGGSQVTQNGEVNSTEETGLPELDARQYAILVQAVYQKRNPSKLADMAKLLQRYRGKEKDFYLQVCEKYEVNPLKFYKEEGEALLTVEICGQLGKCTKAETAAKQLLSQRAEGESGKAGEAEDQSRDVLSKSKASQVHLGECKICGQTMEAMRLVKTLPCNHHFHFNCIDGFHRQKLLEKNLDLPCFTCGAASNKSIAAVVEERRRKKEEEEAVQLAARQAEPGPRQSRPKGSLAALAAAARDAG</sequence>
<evidence type="ECO:0000313" key="6">
    <source>
        <dbReference type="EMBL" id="CAL1161732.1"/>
    </source>
</evidence>
<comment type="caution">
    <text evidence="5">The sequence shown here is derived from an EMBL/GenBank/DDBJ whole genome shotgun (WGS) entry which is preliminary data.</text>
</comment>
<dbReference type="SFLD" id="SFLDS00003">
    <property type="entry name" value="Haloacid_Dehalogenase"/>
    <property type="match status" value="1"/>
</dbReference>
<dbReference type="AlphaFoldDB" id="A0A9P1DF67"/>
<organism evidence="5">
    <name type="scientific">Cladocopium goreaui</name>
    <dbReference type="NCBI Taxonomy" id="2562237"/>
    <lineage>
        <taxon>Eukaryota</taxon>
        <taxon>Sar</taxon>
        <taxon>Alveolata</taxon>
        <taxon>Dinophyceae</taxon>
        <taxon>Suessiales</taxon>
        <taxon>Symbiodiniaceae</taxon>
        <taxon>Cladocopium</taxon>
    </lineage>
</organism>
<feature type="domain" description="RING-type" evidence="4">
    <location>
        <begin position="1119"/>
        <end position="1166"/>
    </location>
</feature>
<dbReference type="SUPFAM" id="SSF57850">
    <property type="entry name" value="RING/U-box"/>
    <property type="match status" value="1"/>
</dbReference>
<dbReference type="EMBL" id="CAMXCT020004257">
    <property type="protein sequence ID" value="CAL1161732.1"/>
    <property type="molecule type" value="Genomic_DNA"/>
</dbReference>
<keyword evidence="2" id="KW-0863">Zinc-finger</keyword>
<reference evidence="6" key="2">
    <citation type="submission" date="2024-04" db="EMBL/GenBank/DDBJ databases">
        <authorList>
            <person name="Chen Y."/>
            <person name="Shah S."/>
            <person name="Dougan E. K."/>
            <person name="Thang M."/>
            <person name="Chan C."/>
        </authorList>
    </citation>
    <scope>NUCLEOTIDE SEQUENCE [LARGE SCALE GENOMIC DNA]</scope>
</reference>
<dbReference type="EMBL" id="CAMXCT030004257">
    <property type="protein sequence ID" value="CAL4795669.1"/>
    <property type="molecule type" value="Genomic_DNA"/>
</dbReference>
<gene>
    <name evidence="5" type="ORF">C1SCF055_LOCUS33807</name>
</gene>
<dbReference type="InterPro" id="IPR001841">
    <property type="entry name" value="Znf_RING"/>
</dbReference>
<feature type="region of interest" description="Disordered" evidence="3">
    <location>
        <begin position="1085"/>
        <end position="1109"/>
    </location>
</feature>
<protein>
    <submittedName>
        <fullName evidence="7">Phosphoglycolate phosphatase 1A, chloroplastic</fullName>
    </submittedName>
</protein>
<evidence type="ECO:0000313" key="5">
    <source>
        <dbReference type="EMBL" id="CAI4008357.1"/>
    </source>
</evidence>
<evidence type="ECO:0000256" key="1">
    <source>
        <dbReference type="ARBA" id="ARBA00022801"/>
    </source>
</evidence>
<feature type="region of interest" description="Disordered" evidence="3">
    <location>
        <begin position="665"/>
        <end position="688"/>
    </location>
</feature>
<dbReference type="InterPro" id="IPR036412">
    <property type="entry name" value="HAD-like_sf"/>
</dbReference>
<keyword evidence="2" id="KW-0479">Metal-binding</keyword>
<dbReference type="NCBIfam" id="TIGR01460">
    <property type="entry name" value="HAD-SF-IIA"/>
    <property type="match status" value="2"/>
</dbReference>
<dbReference type="GO" id="GO:0005737">
    <property type="term" value="C:cytoplasm"/>
    <property type="evidence" value="ECO:0007669"/>
    <property type="project" value="TreeGrafter"/>
</dbReference>
<dbReference type="Pfam" id="PF13344">
    <property type="entry name" value="Hydrolase_6"/>
    <property type="match status" value="2"/>
</dbReference>
<dbReference type="SMART" id="SM00184">
    <property type="entry name" value="RING"/>
    <property type="match status" value="1"/>
</dbReference>
<evidence type="ECO:0000256" key="3">
    <source>
        <dbReference type="SAM" id="MobiDB-lite"/>
    </source>
</evidence>
<dbReference type="Proteomes" id="UP001152797">
    <property type="component" value="Unassembled WGS sequence"/>
</dbReference>
<dbReference type="Pfam" id="PF13242">
    <property type="entry name" value="Hydrolase_like"/>
    <property type="match status" value="2"/>
</dbReference>
<dbReference type="PANTHER" id="PTHR19288">
    <property type="entry name" value="4-NITROPHENYLPHOSPHATASE-RELATED"/>
    <property type="match status" value="1"/>
</dbReference>
<dbReference type="InterPro" id="IPR013083">
    <property type="entry name" value="Znf_RING/FYVE/PHD"/>
</dbReference>
<reference evidence="5" key="1">
    <citation type="submission" date="2022-10" db="EMBL/GenBank/DDBJ databases">
        <authorList>
            <person name="Chen Y."/>
            <person name="Dougan E. K."/>
            <person name="Chan C."/>
            <person name="Rhodes N."/>
            <person name="Thang M."/>
        </authorList>
    </citation>
    <scope>NUCLEOTIDE SEQUENCE</scope>
</reference>